<sequence length="61" mass="6890">MWTLNSLPSPKRRRIIAYTLESSTTRRGVDSTTWPDVAGRGRAWRGVAWRGADVNDRSITS</sequence>
<dbReference type="AlphaFoldDB" id="A0A1S8AAM2"/>
<organism evidence="1">
    <name type="scientific">Rosellinia necatrix</name>
    <name type="common">White root-rot fungus</name>
    <dbReference type="NCBI Taxonomy" id="77044"/>
    <lineage>
        <taxon>Eukaryota</taxon>
        <taxon>Fungi</taxon>
        <taxon>Dikarya</taxon>
        <taxon>Ascomycota</taxon>
        <taxon>Pezizomycotina</taxon>
        <taxon>Sordariomycetes</taxon>
        <taxon>Xylariomycetidae</taxon>
        <taxon>Xylariales</taxon>
        <taxon>Xylariaceae</taxon>
        <taxon>Rosellinia</taxon>
    </lineage>
</organism>
<evidence type="ECO:0000313" key="1">
    <source>
        <dbReference type="EMBL" id="GAW27131.1"/>
    </source>
</evidence>
<accession>A0A1S8AAM2</accession>
<proteinExistence type="predicted"/>
<gene>
    <name evidence="1" type="ORF">SAMD00023353_7300340</name>
</gene>
<keyword evidence="2" id="KW-1185">Reference proteome</keyword>
<dbReference type="EMBL" id="DF977518">
    <property type="protein sequence ID" value="GAW27131.1"/>
    <property type="molecule type" value="Genomic_DNA"/>
</dbReference>
<name>A0A1S8AAM2_ROSNE</name>
<reference evidence="1" key="1">
    <citation type="submission" date="2016-03" db="EMBL/GenBank/DDBJ databases">
        <title>Draft genome sequence of Rosellinia necatrix.</title>
        <authorList>
            <person name="Kanematsu S."/>
        </authorList>
    </citation>
    <scope>NUCLEOTIDE SEQUENCE [LARGE SCALE GENOMIC DNA]</scope>
    <source>
        <strain evidence="1">W97</strain>
    </source>
</reference>
<evidence type="ECO:0000313" key="2">
    <source>
        <dbReference type="Proteomes" id="UP000054516"/>
    </source>
</evidence>
<dbReference type="Proteomes" id="UP000054516">
    <property type="component" value="Unassembled WGS sequence"/>
</dbReference>
<protein>
    <submittedName>
        <fullName evidence="1">Uncharacterized protein</fullName>
    </submittedName>
</protein>